<proteinExistence type="predicted"/>
<accession>V7CKD0</accession>
<name>V7CKD0_PHAVU</name>
<dbReference type="Gramene" id="ESW29361">
    <property type="protein sequence ID" value="ESW29361"/>
    <property type="gene ID" value="PHAVU_002G064200g"/>
</dbReference>
<dbReference type="EMBL" id="CM002289">
    <property type="protein sequence ID" value="ESW29361.1"/>
    <property type="molecule type" value="Genomic_DNA"/>
</dbReference>
<gene>
    <name evidence="1" type="ORF">PHAVU_002G064200g</name>
</gene>
<keyword evidence="2" id="KW-1185">Reference proteome</keyword>
<organism evidence="1 2">
    <name type="scientific">Phaseolus vulgaris</name>
    <name type="common">Kidney bean</name>
    <name type="synonym">French bean</name>
    <dbReference type="NCBI Taxonomy" id="3885"/>
    <lineage>
        <taxon>Eukaryota</taxon>
        <taxon>Viridiplantae</taxon>
        <taxon>Streptophyta</taxon>
        <taxon>Embryophyta</taxon>
        <taxon>Tracheophyta</taxon>
        <taxon>Spermatophyta</taxon>
        <taxon>Magnoliopsida</taxon>
        <taxon>eudicotyledons</taxon>
        <taxon>Gunneridae</taxon>
        <taxon>Pentapetalae</taxon>
        <taxon>rosids</taxon>
        <taxon>fabids</taxon>
        <taxon>Fabales</taxon>
        <taxon>Fabaceae</taxon>
        <taxon>Papilionoideae</taxon>
        <taxon>50 kb inversion clade</taxon>
        <taxon>NPAAA clade</taxon>
        <taxon>indigoferoid/millettioid clade</taxon>
        <taxon>Phaseoleae</taxon>
        <taxon>Phaseolus</taxon>
    </lineage>
</organism>
<reference evidence="2" key="1">
    <citation type="journal article" date="2014" name="Nat. Genet.">
        <title>A reference genome for common bean and genome-wide analysis of dual domestications.</title>
        <authorList>
            <person name="Schmutz J."/>
            <person name="McClean P.E."/>
            <person name="Mamidi S."/>
            <person name="Wu G.A."/>
            <person name="Cannon S.B."/>
            <person name="Grimwood J."/>
            <person name="Jenkins J."/>
            <person name="Shu S."/>
            <person name="Song Q."/>
            <person name="Chavarro C."/>
            <person name="Torres-Torres M."/>
            <person name="Geffroy V."/>
            <person name="Moghaddam S.M."/>
            <person name="Gao D."/>
            <person name="Abernathy B."/>
            <person name="Barry K."/>
            <person name="Blair M."/>
            <person name="Brick M.A."/>
            <person name="Chovatia M."/>
            <person name="Gepts P."/>
            <person name="Goodstein D.M."/>
            <person name="Gonzales M."/>
            <person name="Hellsten U."/>
            <person name="Hyten D.L."/>
            <person name="Jia G."/>
            <person name="Kelly J.D."/>
            <person name="Kudrna D."/>
            <person name="Lee R."/>
            <person name="Richard M.M."/>
            <person name="Miklas P.N."/>
            <person name="Osorno J.M."/>
            <person name="Rodrigues J."/>
            <person name="Thareau V."/>
            <person name="Urrea C.A."/>
            <person name="Wang M."/>
            <person name="Yu Y."/>
            <person name="Zhang M."/>
            <person name="Wing R.A."/>
            <person name="Cregan P.B."/>
            <person name="Rokhsar D.S."/>
            <person name="Jackson S.A."/>
        </authorList>
    </citation>
    <scope>NUCLEOTIDE SEQUENCE [LARGE SCALE GENOMIC DNA]</scope>
    <source>
        <strain evidence="2">cv. G19833</strain>
    </source>
</reference>
<dbReference type="AlphaFoldDB" id="V7CKD0"/>
<protein>
    <submittedName>
        <fullName evidence="1">Uncharacterized protein</fullName>
    </submittedName>
</protein>
<dbReference type="Proteomes" id="UP000000226">
    <property type="component" value="Chromosome 2"/>
</dbReference>
<evidence type="ECO:0000313" key="1">
    <source>
        <dbReference type="EMBL" id="ESW29361.1"/>
    </source>
</evidence>
<dbReference type="OMA" id="VTKRQWT"/>
<dbReference type="OrthoDB" id="1421243at2759"/>
<evidence type="ECO:0000313" key="2">
    <source>
        <dbReference type="Proteomes" id="UP000000226"/>
    </source>
</evidence>
<sequence length="68" mass="7969">MERKECERVLTPHTPPLSTWQKQICILQRMRGFGYTQANRQVTKRQWTPSGSLWLCIAHLCSSSCCRM</sequence>